<dbReference type="Proteomes" id="UP000426444">
    <property type="component" value="Chromosome"/>
</dbReference>
<dbReference type="InterPro" id="IPR012495">
    <property type="entry name" value="TadE-like_dom"/>
</dbReference>
<reference evidence="3" key="1">
    <citation type="journal article" date="2019" name="Microbiology">
        <title>Complete Genome Sequence of an Uncultured Bacterium of the Candidate Phylum Bipolaricaulota.</title>
        <authorList>
            <person name="Kadnikov V.V."/>
            <person name="Mardanov A.V."/>
            <person name="Beletsky A.V."/>
            <person name="Frank Y.A."/>
            <person name="Karnachuk O.V."/>
            <person name="Ravin N.V."/>
        </authorList>
    </citation>
    <scope>NUCLEOTIDE SEQUENCE [LARGE SCALE GENOMIC DNA]</scope>
</reference>
<dbReference type="AlphaFoldDB" id="A0A6I6DGR8"/>
<sequence length="138" mass="15758">MRRFKRNESGQSLVEMALVLPILLMLLLGIIECGRIFGSYMELQSTARDAVRYAAVHNIAEEEDQAPAILTSLIEGRLVLLDPNNLRIEFEQEESNNQKDKWATVSLEYDLDIIYPFIGLITDNTILVLNSEMVMRVE</sequence>
<evidence type="ECO:0000313" key="2">
    <source>
        <dbReference type="EMBL" id="QGU00289.1"/>
    </source>
</evidence>
<protein>
    <recommendedName>
        <fullName evidence="1">TadE-like domain-containing protein</fullName>
    </recommendedName>
</protein>
<evidence type="ECO:0000313" key="3">
    <source>
        <dbReference type="Proteomes" id="UP000426444"/>
    </source>
</evidence>
<dbReference type="EMBL" id="CP046457">
    <property type="protein sequence ID" value="QGU00289.1"/>
    <property type="molecule type" value="Genomic_DNA"/>
</dbReference>
<feature type="domain" description="TadE-like" evidence="1">
    <location>
        <begin position="10"/>
        <end position="52"/>
    </location>
</feature>
<dbReference type="Pfam" id="PF07811">
    <property type="entry name" value="TadE"/>
    <property type="match status" value="1"/>
</dbReference>
<dbReference type="KEGG" id="salq:SYNTR_1695"/>
<name>A0A6I6DGR8_9FIRM</name>
<gene>
    <name evidence="2" type="ORF">SYNTR_1695</name>
</gene>
<proteinExistence type="predicted"/>
<evidence type="ECO:0000259" key="1">
    <source>
        <dbReference type="Pfam" id="PF07811"/>
    </source>
</evidence>
<accession>A0A6I6DGR8</accession>
<keyword evidence="3" id="KW-1185">Reference proteome</keyword>
<organism evidence="2 3">
    <name type="scientific">Candidatus Syntrophocurvum alkaliphilum</name>
    <dbReference type="NCBI Taxonomy" id="2293317"/>
    <lineage>
        <taxon>Bacteria</taxon>
        <taxon>Bacillati</taxon>
        <taxon>Bacillota</taxon>
        <taxon>Clostridia</taxon>
        <taxon>Eubacteriales</taxon>
        <taxon>Syntrophomonadaceae</taxon>
        <taxon>Candidatus Syntrophocurvum</taxon>
    </lineage>
</organism>